<organism evidence="2">
    <name type="scientific">freshwater metagenome</name>
    <dbReference type="NCBI Taxonomy" id="449393"/>
    <lineage>
        <taxon>unclassified sequences</taxon>
        <taxon>metagenomes</taxon>
        <taxon>ecological metagenomes</taxon>
    </lineage>
</organism>
<feature type="transmembrane region" description="Helical" evidence="1">
    <location>
        <begin position="102"/>
        <end position="122"/>
    </location>
</feature>
<proteinExistence type="predicted"/>
<reference evidence="2" key="1">
    <citation type="submission" date="2020-05" db="EMBL/GenBank/DDBJ databases">
        <authorList>
            <person name="Chiriac C."/>
            <person name="Salcher M."/>
            <person name="Ghai R."/>
            <person name="Kavagutti S V."/>
        </authorList>
    </citation>
    <scope>NUCLEOTIDE SEQUENCE</scope>
</reference>
<keyword evidence="1" id="KW-0812">Transmembrane</keyword>
<sequence>MIWKSLFSLNSSRKRAIILLRVESSILLALVIYLLVAPLLSSVTAPESLGAEIVFGFIGAAGLWVCARGFVQEKSFGRAPAVLANLIALGVSYYMISGDLLIVGIPLAILALITMISAALGYKE</sequence>
<dbReference type="EMBL" id="CAEZUT010000038">
    <property type="protein sequence ID" value="CAB4609579.1"/>
    <property type="molecule type" value="Genomic_DNA"/>
</dbReference>
<keyword evidence="1" id="KW-1133">Transmembrane helix</keyword>
<evidence type="ECO:0000256" key="1">
    <source>
        <dbReference type="SAM" id="Phobius"/>
    </source>
</evidence>
<feature type="transmembrane region" description="Helical" evidence="1">
    <location>
        <begin position="79"/>
        <end position="96"/>
    </location>
</feature>
<accession>A0A6J6HCF3</accession>
<feature type="transmembrane region" description="Helical" evidence="1">
    <location>
        <begin position="16"/>
        <end position="36"/>
    </location>
</feature>
<evidence type="ECO:0000313" key="2">
    <source>
        <dbReference type="EMBL" id="CAB4609579.1"/>
    </source>
</evidence>
<feature type="transmembrane region" description="Helical" evidence="1">
    <location>
        <begin position="48"/>
        <end position="67"/>
    </location>
</feature>
<protein>
    <submittedName>
        <fullName evidence="2">Unannotated protein</fullName>
    </submittedName>
</protein>
<gene>
    <name evidence="2" type="ORF">UFOPK1854_00494</name>
</gene>
<dbReference type="AlphaFoldDB" id="A0A6J6HCF3"/>
<name>A0A6J6HCF3_9ZZZZ</name>
<keyword evidence="1" id="KW-0472">Membrane</keyword>